<feature type="domain" description="STAS" evidence="3">
    <location>
        <begin position="1"/>
        <end position="107"/>
    </location>
</feature>
<dbReference type="Pfam" id="PF01740">
    <property type="entry name" value="STAS"/>
    <property type="match status" value="1"/>
</dbReference>
<dbReference type="PANTHER" id="PTHR33495">
    <property type="entry name" value="ANTI-SIGMA FACTOR ANTAGONIST TM_1081-RELATED-RELATED"/>
    <property type="match status" value="1"/>
</dbReference>
<evidence type="ECO:0000259" key="3">
    <source>
        <dbReference type="PROSITE" id="PS50801"/>
    </source>
</evidence>
<comment type="caution">
    <text evidence="4">The sequence shown here is derived from an EMBL/GenBank/DDBJ whole genome shotgun (WGS) entry which is preliminary data.</text>
</comment>
<dbReference type="NCBIfam" id="TIGR00377">
    <property type="entry name" value="ant_ant_sig"/>
    <property type="match status" value="1"/>
</dbReference>
<reference evidence="4 5" key="2">
    <citation type="submission" date="2018-06" db="EMBL/GenBank/DDBJ databases">
        <title>Metagenomic assembly of (sub)arctic Cyanobacteria and their associated microbiome from non-axenic cultures.</title>
        <authorList>
            <person name="Baurain D."/>
        </authorList>
    </citation>
    <scope>NUCLEOTIDE SEQUENCE [LARGE SCALE GENOMIC DNA]</scope>
    <source>
        <strain evidence="4">ULC041bin1</strain>
    </source>
</reference>
<organism evidence="4 5">
    <name type="scientific">Shackletoniella antarctica</name>
    <dbReference type="NCBI Taxonomy" id="268115"/>
    <lineage>
        <taxon>Bacteria</taxon>
        <taxon>Bacillati</taxon>
        <taxon>Cyanobacteriota</taxon>
        <taxon>Cyanophyceae</taxon>
        <taxon>Oculatellales</taxon>
        <taxon>Oculatellaceae</taxon>
        <taxon>Shackletoniella</taxon>
    </lineage>
</organism>
<gene>
    <name evidence="4" type="ORF">DCF17_00795</name>
</gene>
<proteinExistence type="inferred from homology"/>
<comment type="similarity">
    <text evidence="1 2">Belongs to the anti-sigma-factor antagonist family.</text>
</comment>
<dbReference type="PANTHER" id="PTHR33495:SF2">
    <property type="entry name" value="ANTI-SIGMA FACTOR ANTAGONIST TM_1081-RELATED"/>
    <property type="match status" value="1"/>
</dbReference>
<dbReference type="Proteomes" id="UP000249081">
    <property type="component" value="Unassembled WGS sequence"/>
</dbReference>
<dbReference type="InterPro" id="IPR036513">
    <property type="entry name" value="STAS_dom_sf"/>
</dbReference>
<dbReference type="EMBL" id="QBMN01000003">
    <property type="protein sequence ID" value="PZO45621.1"/>
    <property type="molecule type" value="Genomic_DNA"/>
</dbReference>
<dbReference type="PROSITE" id="PS50801">
    <property type="entry name" value="STAS"/>
    <property type="match status" value="1"/>
</dbReference>
<dbReference type="AlphaFoldDB" id="A0A2W4YEA6"/>
<evidence type="ECO:0000256" key="2">
    <source>
        <dbReference type="RuleBase" id="RU003749"/>
    </source>
</evidence>
<dbReference type="GO" id="GO:0043856">
    <property type="term" value="F:anti-sigma factor antagonist activity"/>
    <property type="evidence" value="ECO:0007669"/>
    <property type="project" value="InterPro"/>
</dbReference>
<accession>A0A2W4YEA6</accession>
<protein>
    <recommendedName>
        <fullName evidence="2">Anti-sigma factor antagonist</fullName>
    </recommendedName>
</protein>
<reference evidence="5" key="1">
    <citation type="submission" date="2018-04" db="EMBL/GenBank/DDBJ databases">
        <authorList>
            <person name="Cornet L."/>
        </authorList>
    </citation>
    <scope>NUCLEOTIDE SEQUENCE [LARGE SCALE GENOMIC DNA]</scope>
</reference>
<dbReference type="Gene3D" id="3.30.750.24">
    <property type="entry name" value="STAS domain"/>
    <property type="match status" value="1"/>
</dbReference>
<name>A0A2W4YEA6_9CYAN</name>
<evidence type="ECO:0000256" key="1">
    <source>
        <dbReference type="ARBA" id="ARBA00009013"/>
    </source>
</evidence>
<dbReference type="InterPro" id="IPR003658">
    <property type="entry name" value="Anti-sigma_ant"/>
</dbReference>
<dbReference type="InterPro" id="IPR002645">
    <property type="entry name" value="STAS_dom"/>
</dbReference>
<sequence length="107" mass="11536">MTIKVKTLEPTGMMDGAAAHDLKNQALDALHQGADGVLLNLSAITFMNSSGIGALVSTLKSVREKGKQLYICGLSDQVKMIFELTKMDRVFTLYADVADFEAKVLTA</sequence>
<evidence type="ECO:0000313" key="4">
    <source>
        <dbReference type="EMBL" id="PZO45621.1"/>
    </source>
</evidence>
<evidence type="ECO:0000313" key="5">
    <source>
        <dbReference type="Proteomes" id="UP000249081"/>
    </source>
</evidence>
<dbReference type="SUPFAM" id="SSF52091">
    <property type="entry name" value="SpoIIaa-like"/>
    <property type="match status" value="1"/>
</dbReference>
<dbReference type="CDD" id="cd07043">
    <property type="entry name" value="STAS_anti-anti-sigma_factors"/>
    <property type="match status" value="1"/>
</dbReference>